<evidence type="ECO:0000256" key="6">
    <source>
        <dbReference type="ARBA" id="ARBA00022840"/>
    </source>
</evidence>
<reference evidence="13 14" key="1">
    <citation type="submission" date="2024-04" db="EMBL/GenBank/DDBJ databases">
        <title>Tritrichomonas musculus Genome.</title>
        <authorList>
            <person name="Alves-Ferreira E."/>
            <person name="Grigg M."/>
            <person name="Lorenzi H."/>
            <person name="Galac M."/>
        </authorList>
    </citation>
    <scope>NUCLEOTIDE SEQUENCE [LARGE SCALE GENOMIC DNA]</scope>
    <source>
        <strain evidence="13 14">EAF2021</strain>
    </source>
</reference>
<dbReference type="InterPro" id="IPR000961">
    <property type="entry name" value="AGC-kinase_C"/>
</dbReference>
<evidence type="ECO:0000313" key="13">
    <source>
        <dbReference type="EMBL" id="KAK8858119.1"/>
    </source>
</evidence>
<dbReference type="InterPro" id="IPR000719">
    <property type="entry name" value="Prot_kinase_dom"/>
</dbReference>
<dbReference type="InterPro" id="IPR008271">
    <property type="entry name" value="Ser/Thr_kinase_AS"/>
</dbReference>
<dbReference type="PROSITE" id="PS00108">
    <property type="entry name" value="PROTEIN_KINASE_ST"/>
    <property type="match status" value="1"/>
</dbReference>
<evidence type="ECO:0000259" key="12">
    <source>
        <dbReference type="PROSITE" id="PS51285"/>
    </source>
</evidence>
<dbReference type="SMART" id="SM00220">
    <property type="entry name" value="S_TKc"/>
    <property type="match status" value="1"/>
</dbReference>
<feature type="domain" description="Protein kinase" evidence="11">
    <location>
        <begin position="102"/>
        <end position="390"/>
    </location>
</feature>
<evidence type="ECO:0000256" key="4">
    <source>
        <dbReference type="ARBA" id="ARBA00022741"/>
    </source>
</evidence>
<protein>
    <recommendedName>
        <fullName evidence="1">non-specific serine/threonine protein kinase</fullName>
        <ecNumber evidence="1">2.7.11.1</ecNumber>
    </recommendedName>
</protein>
<comment type="catalytic activity">
    <reaction evidence="7">
        <text>L-threonyl-[protein] + ATP = O-phospho-L-threonyl-[protein] + ADP + H(+)</text>
        <dbReference type="Rhea" id="RHEA:46608"/>
        <dbReference type="Rhea" id="RHEA-COMP:11060"/>
        <dbReference type="Rhea" id="RHEA-COMP:11605"/>
        <dbReference type="ChEBI" id="CHEBI:15378"/>
        <dbReference type="ChEBI" id="CHEBI:30013"/>
        <dbReference type="ChEBI" id="CHEBI:30616"/>
        <dbReference type="ChEBI" id="CHEBI:61977"/>
        <dbReference type="ChEBI" id="CHEBI:456216"/>
        <dbReference type="EC" id="2.7.11.1"/>
    </reaction>
</comment>
<dbReference type="EC" id="2.7.11.1" evidence="1"/>
<dbReference type="InterPro" id="IPR050236">
    <property type="entry name" value="Ser_Thr_kinase_AGC"/>
</dbReference>
<dbReference type="Gene3D" id="3.30.200.20">
    <property type="entry name" value="Phosphorylase Kinase, domain 1"/>
    <property type="match status" value="1"/>
</dbReference>
<feature type="domain" description="AGC-kinase C-terminal" evidence="12">
    <location>
        <begin position="391"/>
        <end position="458"/>
    </location>
</feature>
<accession>A0ABR2I6H9</accession>
<proteinExistence type="inferred from homology"/>
<evidence type="ECO:0000313" key="14">
    <source>
        <dbReference type="Proteomes" id="UP001470230"/>
    </source>
</evidence>
<evidence type="ECO:0000256" key="7">
    <source>
        <dbReference type="ARBA" id="ARBA00047899"/>
    </source>
</evidence>
<dbReference type="InterPro" id="IPR017441">
    <property type="entry name" value="Protein_kinase_ATP_BS"/>
</dbReference>
<comment type="caution">
    <text evidence="13">The sequence shown here is derived from an EMBL/GenBank/DDBJ whole genome shotgun (WGS) entry which is preliminary data.</text>
</comment>
<dbReference type="InterPro" id="IPR011009">
    <property type="entry name" value="Kinase-like_dom_sf"/>
</dbReference>
<keyword evidence="14" id="KW-1185">Reference proteome</keyword>
<dbReference type="PANTHER" id="PTHR24356:SF418">
    <property type="entry name" value="SERINE_THREONINE-PROTEIN KINASE WARTS"/>
    <property type="match status" value="1"/>
</dbReference>
<dbReference type="Gene3D" id="1.10.510.10">
    <property type="entry name" value="Transferase(Phosphotransferase) domain 1"/>
    <property type="match status" value="1"/>
</dbReference>
<dbReference type="Proteomes" id="UP001470230">
    <property type="component" value="Unassembled WGS sequence"/>
</dbReference>
<dbReference type="SMART" id="SM00133">
    <property type="entry name" value="S_TK_X"/>
    <property type="match status" value="1"/>
</dbReference>
<organism evidence="13 14">
    <name type="scientific">Tritrichomonas musculus</name>
    <dbReference type="NCBI Taxonomy" id="1915356"/>
    <lineage>
        <taxon>Eukaryota</taxon>
        <taxon>Metamonada</taxon>
        <taxon>Parabasalia</taxon>
        <taxon>Tritrichomonadida</taxon>
        <taxon>Tritrichomonadidae</taxon>
        <taxon>Tritrichomonas</taxon>
    </lineage>
</organism>
<dbReference type="PROSITE" id="PS51285">
    <property type="entry name" value="AGC_KINASE_CTER"/>
    <property type="match status" value="1"/>
</dbReference>
<dbReference type="PROSITE" id="PS50011">
    <property type="entry name" value="PROTEIN_KINASE_DOM"/>
    <property type="match status" value="1"/>
</dbReference>
<dbReference type="SUPFAM" id="SSF56112">
    <property type="entry name" value="Protein kinase-like (PK-like)"/>
    <property type="match status" value="1"/>
</dbReference>
<evidence type="ECO:0000256" key="10">
    <source>
        <dbReference type="RuleBase" id="RU000304"/>
    </source>
</evidence>
<keyword evidence="4 9" id="KW-0547">Nucleotide-binding</keyword>
<evidence type="ECO:0000256" key="8">
    <source>
        <dbReference type="ARBA" id="ARBA00048679"/>
    </source>
</evidence>
<keyword evidence="6 9" id="KW-0067">ATP-binding</keyword>
<evidence type="ECO:0000256" key="5">
    <source>
        <dbReference type="ARBA" id="ARBA00022777"/>
    </source>
</evidence>
<comment type="similarity">
    <text evidence="10">Belongs to the protein kinase superfamily.</text>
</comment>
<gene>
    <name evidence="13" type="ORF">M9Y10_013219</name>
</gene>
<feature type="binding site" evidence="9">
    <location>
        <position position="131"/>
    </location>
    <ligand>
        <name>ATP</name>
        <dbReference type="ChEBI" id="CHEBI:30616"/>
    </ligand>
</feature>
<comment type="catalytic activity">
    <reaction evidence="8">
        <text>L-seryl-[protein] + ATP = O-phospho-L-seryl-[protein] + ADP + H(+)</text>
        <dbReference type="Rhea" id="RHEA:17989"/>
        <dbReference type="Rhea" id="RHEA-COMP:9863"/>
        <dbReference type="Rhea" id="RHEA-COMP:11604"/>
        <dbReference type="ChEBI" id="CHEBI:15378"/>
        <dbReference type="ChEBI" id="CHEBI:29999"/>
        <dbReference type="ChEBI" id="CHEBI:30616"/>
        <dbReference type="ChEBI" id="CHEBI:83421"/>
        <dbReference type="ChEBI" id="CHEBI:456216"/>
        <dbReference type="EC" id="2.7.11.1"/>
    </reaction>
</comment>
<keyword evidence="5 13" id="KW-0418">Kinase</keyword>
<sequence>MSVVRRPAAMSLYFGFNQQPSETELARQTELKVESLKNYFKKHYQKISKDAIERKTRYDKCVSQLNARNFSKQENENFFNQFVEEESKITRIMRTKFKAERYERIRLIGRGGYGEVWLAADKTTSEIFALKVLKKANIIFNDQVMNVRSEREVLSISDNPWIVDLICSFQDEQYLYLVLEYVPGGDLMGTLIKYNTFPIPAVQFYVGELLLAMHSVHELGFVHRDLKPDNVLISSSGHIKLADFGLATNYQRLDDNRLRNLLEQLQDMIDEQTDLENSSNLSHQCRRKRSATQAASIDYAAPEMIYNQSPSIMCDFWSLGIIMYEMLYGFTPFASDTDKDTAIRIVRWPQVLRFYPNQNVSPEAIDLMKHLLCYEQDRYTYDQIIQHPFLNGFNFDEPFANKPPFIPKLSSPTDTSNFDEIEPMPNETGGNIPRAKDLQDFAFLGFTYKQRPKNKVLTSLEEFNS</sequence>
<evidence type="ECO:0000256" key="9">
    <source>
        <dbReference type="PROSITE-ProRule" id="PRU10141"/>
    </source>
</evidence>
<evidence type="ECO:0000259" key="11">
    <source>
        <dbReference type="PROSITE" id="PS50011"/>
    </source>
</evidence>
<keyword evidence="3" id="KW-0808">Transferase</keyword>
<dbReference type="EMBL" id="JAPFFF010000019">
    <property type="protein sequence ID" value="KAK8858119.1"/>
    <property type="molecule type" value="Genomic_DNA"/>
</dbReference>
<dbReference type="PANTHER" id="PTHR24356">
    <property type="entry name" value="SERINE/THREONINE-PROTEIN KINASE"/>
    <property type="match status" value="1"/>
</dbReference>
<dbReference type="Pfam" id="PF00069">
    <property type="entry name" value="Pkinase"/>
    <property type="match status" value="1"/>
</dbReference>
<dbReference type="GO" id="GO:0016301">
    <property type="term" value="F:kinase activity"/>
    <property type="evidence" value="ECO:0007669"/>
    <property type="project" value="UniProtKB-KW"/>
</dbReference>
<dbReference type="PROSITE" id="PS00107">
    <property type="entry name" value="PROTEIN_KINASE_ATP"/>
    <property type="match status" value="1"/>
</dbReference>
<evidence type="ECO:0000256" key="2">
    <source>
        <dbReference type="ARBA" id="ARBA00022527"/>
    </source>
</evidence>
<evidence type="ECO:0000256" key="3">
    <source>
        <dbReference type="ARBA" id="ARBA00022679"/>
    </source>
</evidence>
<name>A0ABR2I6H9_9EUKA</name>
<keyword evidence="2 10" id="KW-0723">Serine/threonine-protein kinase</keyword>
<evidence type="ECO:0000256" key="1">
    <source>
        <dbReference type="ARBA" id="ARBA00012513"/>
    </source>
</evidence>